<evidence type="ECO:0000313" key="3">
    <source>
        <dbReference type="Proteomes" id="UP000596742"/>
    </source>
</evidence>
<evidence type="ECO:0000256" key="1">
    <source>
        <dbReference type="SAM" id="Coils"/>
    </source>
</evidence>
<keyword evidence="3" id="KW-1185">Reference proteome</keyword>
<proteinExistence type="predicted"/>
<organism evidence="2 3">
    <name type="scientific">Mytilus galloprovincialis</name>
    <name type="common">Mediterranean mussel</name>
    <dbReference type="NCBI Taxonomy" id="29158"/>
    <lineage>
        <taxon>Eukaryota</taxon>
        <taxon>Metazoa</taxon>
        <taxon>Spiralia</taxon>
        <taxon>Lophotrochozoa</taxon>
        <taxon>Mollusca</taxon>
        <taxon>Bivalvia</taxon>
        <taxon>Autobranchia</taxon>
        <taxon>Pteriomorphia</taxon>
        <taxon>Mytilida</taxon>
        <taxon>Mytiloidea</taxon>
        <taxon>Mytilidae</taxon>
        <taxon>Mytilinae</taxon>
        <taxon>Mytilus</taxon>
    </lineage>
</organism>
<accession>A0A8B6C399</accession>
<dbReference type="EMBL" id="UYJE01001064">
    <property type="protein sequence ID" value="VDH98892.1"/>
    <property type="molecule type" value="Genomic_DNA"/>
</dbReference>
<sequence>MLEKQSKRCQVVILGSNKDESMNDNIEATVASIDVRGDTVRFHHTPNEDKKIDVEQRIRSINNRRHCMNMTNKRDQKMDYNLLQIVAEQNKKIKELQATVSDLRDFKPELTMLKAEGNKLQHQHNEEKKYNEQRNKNILEQLANNEKQFENISEQITNNEQLLENISEKVTNNEQRFENISDKLTNNEQRFENMSRQLTQLDTNTNEVKALHSKVNSVNQAQAAFDNSLKQTKDFIDRVKTEMKSDLAKATSQLKEGQSIISKDMQSMLVKQHNLIQKGLSKMRIETPKKKKAKNHQCCN</sequence>
<name>A0A8B6C399_MYTGA</name>
<protein>
    <submittedName>
        <fullName evidence="2">Uncharacterized protein</fullName>
    </submittedName>
</protein>
<comment type="caution">
    <text evidence="2">The sequence shown here is derived from an EMBL/GenBank/DDBJ whole genome shotgun (WGS) entry which is preliminary data.</text>
</comment>
<gene>
    <name evidence="2" type="ORF">MGAL_10B045373</name>
</gene>
<dbReference type="OrthoDB" id="10624798at2759"/>
<feature type="coiled-coil region" evidence="1">
    <location>
        <begin position="135"/>
        <end position="204"/>
    </location>
</feature>
<keyword evidence="1" id="KW-0175">Coiled coil</keyword>
<dbReference type="Gene3D" id="1.20.5.340">
    <property type="match status" value="1"/>
</dbReference>
<dbReference type="AlphaFoldDB" id="A0A8B6C399"/>
<reference evidence="2" key="1">
    <citation type="submission" date="2018-11" db="EMBL/GenBank/DDBJ databases">
        <authorList>
            <person name="Alioto T."/>
            <person name="Alioto T."/>
        </authorList>
    </citation>
    <scope>NUCLEOTIDE SEQUENCE</scope>
</reference>
<evidence type="ECO:0000313" key="2">
    <source>
        <dbReference type="EMBL" id="VDH98892.1"/>
    </source>
</evidence>
<dbReference type="Proteomes" id="UP000596742">
    <property type="component" value="Unassembled WGS sequence"/>
</dbReference>